<dbReference type="InterPro" id="IPR028082">
    <property type="entry name" value="Peripla_BP_I"/>
</dbReference>
<gene>
    <name evidence="5" type="ORF">Cop2CBH44_30600</name>
</gene>
<sequence length="336" mass="37092">MSSLKKISLKDIAEVAGVSTALVSFVLNGKNKEYRVNEKTAQRILEIAQKMNYQPNIAAKSLRSGRTKTIGVVVSDISNPFFAQLARILEDEAAKRGYTVFFGSSDESTKKMDCIVEKLINKGVDGLIIVPCENSERSIISLINNNISIVLFDRYFPDINVSYVALNNCNAAYTATKYLLNSGYTAPCMVAYDVDLVHMKERIRGYKKALSDAGKRQQANVIFLKQDAPRKSADKLLPKAINEGADAFLFATNMIALACLYVIKDLEQKTVRKLGLVGFDGNPVFDFFYAPVSYVQQPIEMFAMKSLEILIDNMANGNVVQSVLAEGMLVEAGSCK</sequence>
<dbReference type="Proteomes" id="UP000594042">
    <property type="component" value="Chromosome"/>
</dbReference>
<keyword evidence="1" id="KW-0805">Transcription regulation</keyword>
<evidence type="ECO:0000256" key="1">
    <source>
        <dbReference type="ARBA" id="ARBA00023015"/>
    </source>
</evidence>
<dbReference type="Gene3D" id="3.40.50.2300">
    <property type="match status" value="2"/>
</dbReference>
<keyword evidence="3" id="KW-0804">Transcription</keyword>
<dbReference type="InterPro" id="IPR000843">
    <property type="entry name" value="HTH_LacI"/>
</dbReference>
<evidence type="ECO:0000259" key="4">
    <source>
        <dbReference type="PROSITE" id="PS50932"/>
    </source>
</evidence>
<organism evidence="5 6">
    <name type="scientific">Coprobacter secundus subsp. similis</name>
    <dbReference type="NCBI Taxonomy" id="2751153"/>
    <lineage>
        <taxon>Bacteria</taxon>
        <taxon>Pseudomonadati</taxon>
        <taxon>Bacteroidota</taxon>
        <taxon>Bacteroidia</taxon>
        <taxon>Bacteroidales</taxon>
        <taxon>Barnesiellaceae</taxon>
        <taxon>Coprobacter</taxon>
    </lineage>
</organism>
<dbReference type="CDD" id="cd01392">
    <property type="entry name" value="HTH_LacI"/>
    <property type="match status" value="1"/>
</dbReference>
<dbReference type="Gene3D" id="1.10.260.40">
    <property type="entry name" value="lambda repressor-like DNA-binding domains"/>
    <property type="match status" value="1"/>
</dbReference>
<dbReference type="PROSITE" id="PS50932">
    <property type="entry name" value="HTH_LACI_2"/>
    <property type="match status" value="1"/>
</dbReference>
<evidence type="ECO:0000313" key="5">
    <source>
        <dbReference type="EMBL" id="BCI64707.1"/>
    </source>
</evidence>
<dbReference type="GO" id="GO:0003700">
    <property type="term" value="F:DNA-binding transcription factor activity"/>
    <property type="evidence" value="ECO:0007669"/>
    <property type="project" value="TreeGrafter"/>
</dbReference>
<dbReference type="InterPro" id="IPR025997">
    <property type="entry name" value="SBP_2_dom"/>
</dbReference>
<dbReference type="SUPFAM" id="SSF47413">
    <property type="entry name" value="lambda repressor-like DNA-binding domains"/>
    <property type="match status" value="1"/>
</dbReference>
<feature type="domain" description="HTH lacI-type" evidence="4">
    <location>
        <begin position="7"/>
        <end position="64"/>
    </location>
</feature>
<dbReference type="Pfam" id="PF00356">
    <property type="entry name" value="LacI"/>
    <property type="match status" value="1"/>
</dbReference>
<evidence type="ECO:0000256" key="3">
    <source>
        <dbReference type="ARBA" id="ARBA00023163"/>
    </source>
</evidence>
<accession>A0A7G1I5K7</accession>
<evidence type="ECO:0000313" key="6">
    <source>
        <dbReference type="Proteomes" id="UP000594042"/>
    </source>
</evidence>
<keyword evidence="2" id="KW-0238">DNA-binding</keyword>
<dbReference type="InterPro" id="IPR010982">
    <property type="entry name" value="Lambda_DNA-bd_dom_sf"/>
</dbReference>
<dbReference type="KEGG" id="copr:Cop2CBH44_30600"/>
<dbReference type="SUPFAM" id="SSF53822">
    <property type="entry name" value="Periplasmic binding protein-like I"/>
    <property type="match status" value="1"/>
</dbReference>
<dbReference type="RefSeq" id="WP_200755154.1">
    <property type="nucleotide sequence ID" value="NZ_AP023322.1"/>
</dbReference>
<reference evidence="6" key="1">
    <citation type="submission" date="2020-07" db="EMBL/GenBank/DDBJ databases">
        <title>Complete genome sequencing of Coprobacter sp. strain 2CBH44.</title>
        <authorList>
            <person name="Sakamoto M."/>
            <person name="Murakami T."/>
            <person name="Mori H."/>
        </authorList>
    </citation>
    <scope>NUCLEOTIDE SEQUENCE [LARGE SCALE GENOMIC DNA]</scope>
    <source>
        <strain evidence="6">2CBH44</strain>
    </source>
</reference>
<name>A0A7G1I5K7_9BACT</name>
<dbReference type="EMBL" id="AP023322">
    <property type="protein sequence ID" value="BCI64707.1"/>
    <property type="molecule type" value="Genomic_DNA"/>
</dbReference>
<dbReference type="GO" id="GO:0000976">
    <property type="term" value="F:transcription cis-regulatory region binding"/>
    <property type="evidence" value="ECO:0007669"/>
    <property type="project" value="TreeGrafter"/>
</dbReference>
<dbReference type="AlphaFoldDB" id="A0A7G1I5K7"/>
<protein>
    <submittedName>
        <fullName evidence="5">LacI family transcriptional regulator</fullName>
    </submittedName>
</protein>
<dbReference type="SMART" id="SM00354">
    <property type="entry name" value="HTH_LACI"/>
    <property type="match status" value="1"/>
</dbReference>
<evidence type="ECO:0000256" key="2">
    <source>
        <dbReference type="ARBA" id="ARBA00023125"/>
    </source>
</evidence>
<dbReference type="PANTHER" id="PTHR30146:SF109">
    <property type="entry name" value="HTH-TYPE TRANSCRIPTIONAL REGULATOR GALS"/>
    <property type="match status" value="1"/>
</dbReference>
<dbReference type="Pfam" id="PF13407">
    <property type="entry name" value="Peripla_BP_4"/>
    <property type="match status" value="1"/>
</dbReference>
<proteinExistence type="predicted"/>
<dbReference type="PANTHER" id="PTHR30146">
    <property type="entry name" value="LACI-RELATED TRANSCRIPTIONAL REPRESSOR"/>
    <property type="match status" value="1"/>
</dbReference>
<keyword evidence="6" id="KW-1185">Reference proteome</keyword>